<dbReference type="GO" id="GO:0009570">
    <property type="term" value="C:chloroplast stroma"/>
    <property type="evidence" value="ECO:0007669"/>
    <property type="project" value="TreeGrafter"/>
</dbReference>
<dbReference type="GO" id="GO:0006355">
    <property type="term" value="P:regulation of DNA-templated transcription"/>
    <property type="evidence" value="ECO:0007669"/>
    <property type="project" value="InterPro"/>
</dbReference>
<evidence type="ECO:0000313" key="2">
    <source>
        <dbReference type="EMBL" id="ADE75897.1"/>
    </source>
</evidence>
<evidence type="ECO:0000256" key="1">
    <source>
        <dbReference type="SAM" id="MobiDB-lite"/>
    </source>
</evidence>
<proteinExistence type="evidence at transcript level"/>
<evidence type="ECO:0008006" key="3">
    <source>
        <dbReference type="Google" id="ProtNLM"/>
    </source>
</evidence>
<dbReference type="PANTHER" id="PTHR34669">
    <property type="entry name" value="THIOREDOXIN-LIKE FOLD DOMAIN-CONTAINING PROTEIN MRL7L, CHLOROPLASTIC"/>
    <property type="match status" value="1"/>
</dbReference>
<dbReference type="EMBL" id="BT122524">
    <property type="protein sequence ID" value="ADE75897.1"/>
    <property type="molecule type" value="mRNA"/>
</dbReference>
<feature type="compositionally biased region" description="Polar residues" evidence="1">
    <location>
        <begin position="85"/>
        <end position="95"/>
    </location>
</feature>
<name>D5A8M8_PICSI</name>
<sequence length="297" mass="34065">MDLRCASAVTNQMPISIFKCQNLAVPKHIHIQSYPCTFSPSRIQWITSACFSRSQRLQTLQYKNNGKRNGNRAKASDIHSENRKGSVSTTEDVTDNSGSEVFDYPLYVDEEDPNWPEEEEDGWGLQLSQFFDKVKVKNEKDDDDVDYLTEDELDWDDDTETHLPVKDITAKEWEDAVFGDISPLVVLVFDRYHRPFDNMKVRKEPDKAIQIFWDSDKPSPRAIRLDAAKETDLVSALKVKDSPIILFIKSGKILLRLTEILTADDLAKIMAYFYYGSNRPECLKSMRLAEEEVPALA</sequence>
<feature type="region of interest" description="Disordered" evidence="1">
    <location>
        <begin position="63"/>
        <end position="95"/>
    </location>
</feature>
<dbReference type="InterPro" id="IPR036249">
    <property type="entry name" value="Thioredoxin-like_sf"/>
</dbReference>
<dbReference type="AlphaFoldDB" id="D5A8M8"/>
<accession>D5A8M8</accession>
<organism evidence="2">
    <name type="scientific">Picea sitchensis</name>
    <name type="common">Sitka spruce</name>
    <name type="synonym">Pinus sitchensis</name>
    <dbReference type="NCBI Taxonomy" id="3332"/>
    <lineage>
        <taxon>Eukaryota</taxon>
        <taxon>Viridiplantae</taxon>
        <taxon>Streptophyta</taxon>
        <taxon>Embryophyta</taxon>
        <taxon>Tracheophyta</taxon>
        <taxon>Spermatophyta</taxon>
        <taxon>Pinopsida</taxon>
        <taxon>Pinidae</taxon>
        <taxon>Conifers I</taxon>
        <taxon>Pinales</taxon>
        <taxon>Pinaceae</taxon>
        <taxon>Picea</taxon>
    </lineage>
</organism>
<reference evidence="2" key="1">
    <citation type="submission" date="2010-04" db="EMBL/GenBank/DDBJ databases">
        <authorList>
            <person name="Reid K.E."/>
            <person name="Liao N."/>
            <person name="Chan S."/>
            <person name="Docking R."/>
            <person name="Taylor G."/>
            <person name="Moore R."/>
            <person name="Mayo M."/>
            <person name="Munro S."/>
            <person name="King J."/>
            <person name="Yanchuk A."/>
            <person name="Holt R."/>
            <person name="Jones S."/>
            <person name="Marra M."/>
            <person name="Ritland C.E."/>
            <person name="Ritland K."/>
            <person name="Bohlmann J."/>
        </authorList>
    </citation>
    <scope>NUCLEOTIDE SEQUENCE</scope>
    <source>
        <tissue evidence="2">Buds collected with no treatment. Collection October 2007</tissue>
    </source>
</reference>
<dbReference type="GO" id="GO:0009658">
    <property type="term" value="P:chloroplast organization"/>
    <property type="evidence" value="ECO:0007669"/>
    <property type="project" value="InterPro"/>
</dbReference>
<dbReference type="PANTHER" id="PTHR34669:SF1">
    <property type="entry name" value="THIOREDOXIN-LIKE FOLD DOMAIN-CONTAINING PROTEIN MRL7L, CHLOROPLASTIC"/>
    <property type="match status" value="1"/>
</dbReference>
<feature type="compositionally biased region" description="Basic and acidic residues" evidence="1">
    <location>
        <begin position="74"/>
        <end position="84"/>
    </location>
</feature>
<dbReference type="InterPro" id="IPR044701">
    <property type="entry name" value="MRL7/MRL7L"/>
</dbReference>
<dbReference type="SUPFAM" id="SSF52833">
    <property type="entry name" value="Thioredoxin-like"/>
    <property type="match status" value="1"/>
</dbReference>
<protein>
    <recommendedName>
        <fullName evidence="3">Thioredoxin domain-containing protein</fullName>
    </recommendedName>
</protein>